<dbReference type="GO" id="GO:0046872">
    <property type="term" value="F:metal ion binding"/>
    <property type="evidence" value="ECO:0007669"/>
    <property type="project" value="UniProtKB-KW"/>
</dbReference>
<dbReference type="GO" id="GO:0016491">
    <property type="term" value="F:oxidoreductase activity"/>
    <property type="evidence" value="ECO:0007669"/>
    <property type="project" value="InterPro"/>
</dbReference>
<dbReference type="SUPFAM" id="SSF81277">
    <property type="entry name" value="C-terminal domain of mollusc hemocyanin"/>
    <property type="match status" value="8"/>
</dbReference>
<name>A0A077B1P8_EUPSC</name>
<feature type="domain" description="Tyrosinase copper-binding" evidence="10">
    <location>
        <begin position="1758"/>
        <end position="1775"/>
    </location>
</feature>
<dbReference type="PROSITE" id="PS00498">
    <property type="entry name" value="TYROSINASE_2"/>
    <property type="match status" value="7"/>
</dbReference>
<gene>
    <name evidence="12" type="primary">HCY2</name>
</gene>
<protein>
    <submittedName>
        <fullName evidence="12">Hemocyanin subunit 2</fullName>
    </submittedName>
</protein>
<dbReference type="PROSITE" id="PS00497">
    <property type="entry name" value="TYROSINASE_1"/>
    <property type="match status" value="7"/>
</dbReference>
<dbReference type="EMBL" id="KF647898">
    <property type="protein sequence ID" value="AIL00901.1"/>
    <property type="molecule type" value="mRNA"/>
</dbReference>
<evidence type="ECO:0000256" key="7">
    <source>
        <dbReference type="ARBA" id="ARBA00023008"/>
    </source>
</evidence>
<feature type="domain" description="Tyrosinase copper-binding" evidence="11">
    <location>
        <begin position="1068"/>
        <end position="1079"/>
    </location>
</feature>
<feature type="domain" description="Tyrosinase copper-binding" evidence="10">
    <location>
        <begin position="2590"/>
        <end position="2607"/>
    </location>
</feature>
<feature type="chain" id="PRO_5001717514" evidence="9">
    <location>
        <begin position="30"/>
        <end position="3346"/>
    </location>
</feature>
<evidence type="ECO:0000256" key="4">
    <source>
        <dbReference type="ARBA" id="ARBA00022621"/>
    </source>
</evidence>
<feature type="domain" description="Tyrosinase copper-binding" evidence="10">
    <location>
        <begin position="511"/>
        <end position="528"/>
    </location>
</feature>
<dbReference type="InterPro" id="IPR002227">
    <property type="entry name" value="Tyrosinase_Cu-bd"/>
</dbReference>
<sequence>MMGTFLRNCPLFRVFILVVWMSLLSRANGNLVRKNVDTLSHEEIISLQVALRSMQDDEGATGYQAISAYHGEPADCKAADGSSIVCCLHGMPTFPLWHRLYIVQFEQALAAHGSALGVPYWDWTKPMDHLPELVQHPLFIDPNGQKAKKNVFYSGEIKFENKVTARAVDARLYEASQEGAKNFLLEGVLNALEQEDYCHFEVQFEVAHNPIHYLVGGRFTHSMSSLEYTSYDPLFFLHHSNVERQFALWQALQKHRGLSTRPNCGLNLFHSPMEPFGRDTNPFAITKDNAKASSLFEYEHLGYAYDDLTLNGMSVAELDALLKERQTKARAFANFRLGGIKTSANVRIKLCIPTKDKRQSDNCDHDAGQFFILGGVNEMPWNFAYPYLHEITDKVTSMGLKLDGNYYVIAEVTAINGTLMPTEVIPRPVVTYIPEKDFKDVDMVHMDTSHLKFRKDISSLTNEEEYDLRVAMERFMSDKSINGYQALAEFHGLPAKCPRPDALNRVACCIHGMATFPHWHRLVVMQFENALVARGSPIGVPYWDWTKPFTALPHLLADETYVDPYTQEAKPNPFFRASIDFLKADVHTSRQIDERLFKQPSKGDHGFLYDGLLLAFEQEDFCDFEVQFEVTHNAIHAWTGGSEPYSMSSLHYTSFDPMFWLHHSQVDRLWAIWQALQIQRGNPYKTYCANSEVYNPMKPFSFEAPLNNDELTRQHSVPTDVYDYQADLAYTYDTLFFGGMSIRELQRHIEEDKAKDRVFAGFLLMGIQTSANVDLFVVAGGNEFSVGSIAILGGSKEMTWRFDRVYKHEITHALESLGVDKFAEYTLRVDIKDVNGTALPPTAIPAPIVIFAPGQADTNVEFNEEHRSRKNVDSMTKTEMDSIRSALAAFAADKGATGFQQVAAFHGSTKWCPSPDAAQKYACCHHGMATFPHWHRLVTLNYENGLRRNGYSGGVPYWDWTRSIDALPALVLEEQYTDVNGEAHPNPFFSGAIDEAGAVTSRAPSANLFEKPKFGEYTHLANEIIFALEQEDFCDFEVQYEIAHNHIHALVGGTEPFSMASLEYSAFDPIFMLHHSNVDRIWSTWQALQKFRGKPYNTANCAIEMLRKPMSPFSLASDINPDSMTREHSVPFDVFDYKKNFHYEYDTLELNGLSIPQLSREINRRKAKNRVLVTFMLEGLKKSVLVEYFIKDDGSDNKMKAGEFYVLGSENEMPWKFDRAYKADITHTMDEMKLHYTDKYHIEYTVTDLTGAEVADVSLATSVVYEPGLGNFGEGRQWISPVTSASRIRKNLVDFSDGEMESLRNAFKQMADEGRYEEIASFHGLPAQCPNEDGTMVHTCCLHGMPIFPHWHRLYVSLVEDELLARGSGVAVPYWDWVEPFDELPRLISEATFYNSRNLQIEPNPFFKGKISFDNSETDRDPQPELFGNKYLYDHTLFVFEQTDFCEFEVHYEVLHNTIHSWLGGRDPHSMSSLDFAAYDPVFFLHHSNVDRLWAIWQELQRYRKLPYNEANCALPLLNEPMRPFSNSTANKDRLTFTNSRPNDVFDYQNVLHYKYDSLSFTGLSIPQLERILQKNRGHDRIFAGFLLHGVKASADVRIFICVPTGINEENCANYAGIFSVLGGDTEMPWQFDRLFRYEITHELKKLGLNQNSHFRVTMEITAVNGSKIIQKLFPEPTIIFVPSEAEFEDDTWRDVVTSANRIRRNIKDLSKEDMLSLRTAFKRMTDDGRYEEIAAFHGLPAQCPNADGSLVHTCCLHGMPTFPHWHRLYLSLVENELLARGSDVAVPYWDWIEPFDHMPGLMADKTYEHPKTHEAIPNPFHHGKISFENTVTVRKIDSSLYNNRYLYEHALSAFEYTDFCDFEVHFEVLHNTIHSWIGGPNPHSMSSLDYAAYDPIFFLHHSNVDRLWAIWQELQRYRKLDYNVANCALHLLNDPMRPFNNKTANQDHLTFTHSRPNDVFDYQNSLNYKFDTLSFSGLSIPQLDDLLESRQSHDRVFAGFWFHGIKASADVHIYVCVPIGVEHDDCDHHAGTFAILGGETEMPWQFDRIFRYEITDTLKELHLEEGSNFHLKIEIIASNGSKIPSDIFPEPNVIFVPRKERSMHASTKKSVRGNLVRKNVDRLSLQEINSLVHALKRMQKDRSSDGFESIASFHALPPLCPNPTAKHRHACCLHGMATFPQWHRLYVVQFEQSLNRHGATVGVPYWDWTYPMKEVPNLLTSEKYVDPFTAVETFNPFNHGHISFISPETTTARDVSDHLFEQPGLGKQTWLFNNIILALEQTDYCDFEVQFEIVHNAIHSWLGGKEIYSVNHLHYAAYDPAFYLHHSNVDRLWVIWQELQKFRGLPAYESNCAIELMSQPLKPFSFGAPYNLNPVTTKYSKPADVFNYKDNFHYEYDMLEMNGMSIAQLESYIRQEKQKDRVFAGFLLEGFGSSAYATFEVCPDEGDCHEGSHFSVLGGSTEMPWAFDRLYKMEITDILHTMNLNFDSHFTIKTKIVAHNGTDLPEGILPEATVIRIPPTGHDLEVAIPLNRIRRDINSLESRDVQNLMSALKRLKEDESDFGFQTIAGYHGALLCPTPEAAEYACCLHGMPTFPHWHRVYLLHFEDAMRRHGASVAIPYWDWTKPTTQLPHLLGDADYYDAWTDSVIENPFLRGYIKSEDTYTVRDTQPELFALAEGGKASTLYNKVMLMFEQEDYCDFEVQFEVIHNAIHYLIGGHQRYAMSNLAYSSFDPIFYVHHSMVDRLWAIWQDLQHHRKLPHDKAYCALDQMAFPMKPFIWDSNPNPTTRAASTPSKLFDFKSLGYKYDNLDFHGMDVAQLDAAIKKQKKTDRVFAGFLLHGIKTSADVHLKVCNEADCNDAGVVFVLGGKTEMPWHFDRNFKMDITHVLKEMHIPMEALFEHDSKLHLKVDIVTVDGTSLDSNILPKPTLIYAPAKGLVIQDIDVQDSKSMIRKNVNSLSPSEIENLRHALAAVQSDKSNNGYQSIASHHGMPLSCQYKNGTAFACCQHGMITFPHWHRLYMKQMEDALKSQGAKIGIPYWDWTTAFSSLPILVTEPKNNPFHHAYIAVADTKTTRNPRPQLFDDPEQGDQSFFYRQIAFALEQTDFCDFEIQFEMGHNAIHSWVGGSSPYGMSTLHYTSYDPLFYLHHSNTDRIWATWQALQKYRGLPYNSANCEINKLKKPMAPFNHDTNPNPITKAHATGMKTFNYHELGYEYDNLNFHGMTIPQLDVHLKKTQEKDRVFAGFLLRAIGQSADVNFDVCRKDGECKFGGTFCVLGGEHEMPWAFDRLFLYDISRSLTQLRLDAHDDFDVKVTIMGIDGKSLPSTLLPSPTILFKPGTGTQLRH</sequence>
<evidence type="ECO:0000256" key="6">
    <source>
        <dbReference type="ARBA" id="ARBA00022737"/>
    </source>
</evidence>
<proteinExistence type="evidence at transcript level"/>
<evidence type="ECO:0000256" key="2">
    <source>
        <dbReference type="ARBA" id="ARBA00009470"/>
    </source>
</evidence>
<dbReference type="SUPFAM" id="SSF48056">
    <property type="entry name" value="Di-copper centre-containing domain"/>
    <property type="match status" value="8"/>
</dbReference>
<dbReference type="Gene3D" id="2.60.310.10">
    <property type="entry name" value="Haemocyanin C-terminal domain"/>
    <property type="match status" value="8"/>
</dbReference>
<evidence type="ECO:0000256" key="5">
    <source>
        <dbReference type="ARBA" id="ARBA00022723"/>
    </source>
</evidence>
<keyword evidence="7" id="KW-0186">Copper</keyword>
<evidence type="ECO:0000259" key="11">
    <source>
        <dbReference type="PROSITE" id="PS00498"/>
    </source>
</evidence>
<reference evidence="12" key="1">
    <citation type="journal article" date="2014" name="Proc. R. Soc. B">
        <title>The dual nature of haemocyanin in the establishment and persistence of the squid-vibrio symbiosis.</title>
        <authorList>
            <person name="Kremer N."/>
            <person name="Schwartzman J."/>
            <person name="Augustin R."/>
            <person name="Zhou L."/>
            <person name="Ruby E.G."/>
            <person name="Hourdez S."/>
            <person name="McFall-Ngai M.J."/>
        </authorList>
    </citation>
    <scope>NUCLEOTIDE SEQUENCE</scope>
</reference>
<feature type="domain" description="Tyrosinase copper-binding" evidence="11">
    <location>
        <begin position="1480"/>
        <end position="1491"/>
    </location>
</feature>
<feature type="domain" description="Tyrosinase copper-binding" evidence="11">
    <location>
        <begin position="2733"/>
        <end position="2744"/>
    </location>
</feature>
<feature type="domain" description="Tyrosinase copper-binding" evidence="10">
    <location>
        <begin position="925"/>
        <end position="943"/>
    </location>
</feature>
<comment type="function">
    <text evidence="1">Hemocyanins are copper-containing oxygen carriers occurring freely dissolved in the hemolymph of many mollusks and arthropods.</text>
</comment>
<evidence type="ECO:0000256" key="1">
    <source>
        <dbReference type="ARBA" id="ARBA00002958"/>
    </source>
</evidence>
<dbReference type="InterPro" id="IPR050316">
    <property type="entry name" value="Tyrosinase/Hemocyanin"/>
</dbReference>
<dbReference type="PANTHER" id="PTHR11474:SF126">
    <property type="entry name" value="TYROSINASE-LIKE PROTEIN TYR-1-RELATED"/>
    <property type="match status" value="1"/>
</dbReference>
<dbReference type="Pfam" id="PF00264">
    <property type="entry name" value="Tyrosinase"/>
    <property type="match status" value="8"/>
</dbReference>
<feature type="domain" description="Tyrosinase copper-binding" evidence="10">
    <location>
        <begin position="1343"/>
        <end position="1360"/>
    </location>
</feature>
<keyword evidence="6" id="KW-0677">Repeat</keyword>
<feature type="domain" description="Tyrosinase copper-binding" evidence="11">
    <location>
        <begin position="656"/>
        <end position="667"/>
    </location>
</feature>
<keyword evidence="3" id="KW-0813">Transport</keyword>
<dbReference type="GO" id="GO:0005344">
    <property type="term" value="F:oxygen carrier activity"/>
    <property type="evidence" value="ECO:0007669"/>
    <property type="project" value="UniProtKB-KW"/>
</dbReference>
<feature type="signal peptide" evidence="9">
    <location>
        <begin position="1"/>
        <end position="29"/>
    </location>
</feature>
<dbReference type="Pfam" id="PF14830">
    <property type="entry name" value="Haemocyan_bet_s"/>
    <property type="match status" value="8"/>
</dbReference>
<evidence type="ECO:0000256" key="8">
    <source>
        <dbReference type="ARBA" id="ARBA00023157"/>
    </source>
</evidence>
<evidence type="ECO:0000256" key="3">
    <source>
        <dbReference type="ARBA" id="ARBA00022448"/>
    </source>
</evidence>
<dbReference type="Gene3D" id="1.10.1280.10">
    <property type="entry name" value="Di-copper center containing domain from catechol oxidase"/>
    <property type="match status" value="8"/>
</dbReference>
<feature type="domain" description="Tyrosinase copper-binding" evidence="10">
    <location>
        <begin position="3009"/>
        <end position="3026"/>
    </location>
</feature>
<accession>A0A077B1P8</accession>
<keyword evidence="9" id="KW-0732">Signal</keyword>
<evidence type="ECO:0000256" key="9">
    <source>
        <dbReference type="SAM" id="SignalP"/>
    </source>
</evidence>
<keyword evidence="4" id="KW-0561">Oxygen transport</keyword>
<dbReference type="PANTHER" id="PTHR11474">
    <property type="entry name" value="TYROSINASE FAMILY MEMBER"/>
    <property type="match status" value="1"/>
</dbReference>
<keyword evidence="8" id="KW-1015">Disulfide bond</keyword>
<organism evidence="12">
    <name type="scientific">Euprymna scolopes</name>
    <name type="common">Hawaiian bobtail squid</name>
    <dbReference type="NCBI Taxonomy" id="6613"/>
    <lineage>
        <taxon>Eukaryota</taxon>
        <taxon>Metazoa</taxon>
        <taxon>Spiralia</taxon>
        <taxon>Lophotrochozoa</taxon>
        <taxon>Mollusca</taxon>
        <taxon>Cephalopoda</taxon>
        <taxon>Coleoidea</taxon>
        <taxon>Decapodiformes</taxon>
        <taxon>Sepiida</taxon>
        <taxon>Sepiolidae</taxon>
        <taxon>Sepiolinae</taxon>
        <taxon>Euprymna</taxon>
    </lineage>
</organism>
<dbReference type="InterPro" id="IPR028999">
    <property type="entry name" value="Beta-sandwich_Haemocyanin"/>
</dbReference>
<feature type="domain" description="Tyrosinase copper-binding" evidence="11">
    <location>
        <begin position="2320"/>
        <end position="2331"/>
    </location>
</feature>
<comment type="similarity">
    <text evidence="2">Belongs to the tyrosinase family. Hemocyanin subfamily.</text>
</comment>
<evidence type="ECO:0000313" key="12">
    <source>
        <dbReference type="EMBL" id="AIL00901.1"/>
    </source>
</evidence>
<feature type="domain" description="Tyrosinase copper-binding" evidence="11">
    <location>
        <begin position="3142"/>
        <end position="3153"/>
    </location>
</feature>
<dbReference type="InterPro" id="IPR008922">
    <property type="entry name" value="Di-copper_centre_dom_sf"/>
</dbReference>
<feature type="domain" description="Tyrosinase copper-binding" evidence="11">
    <location>
        <begin position="1895"/>
        <end position="1906"/>
    </location>
</feature>
<evidence type="ECO:0000259" key="10">
    <source>
        <dbReference type="PROSITE" id="PS00497"/>
    </source>
</evidence>
<keyword evidence="5" id="KW-0479">Metal-binding</keyword>
<feature type="domain" description="Tyrosinase copper-binding" evidence="10">
    <location>
        <begin position="2175"/>
        <end position="2192"/>
    </location>
</feature>
<dbReference type="InterPro" id="IPR036848">
    <property type="entry name" value="Haemocyanin_C_sf"/>
</dbReference>
<dbReference type="PRINTS" id="PR00092">
    <property type="entry name" value="TYROSINASE"/>
</dbReference>